<evidence type="ECO:0000313" key="1">
    <source>
        <dbReference type="EMBL" id="KAK3937269.1"/>
    </source>
</evidence>
<gene>
    <name evidence="1" type="ORF">QBC46DRAFT_267916</name>
</gene>
<keyword evidence="2" id="KW-1185">Reference proteome</keyword>
<name>A0AAN6N1D6_9PEZI</name>
<accession>A0AAN6N1D6</accession>
<protein>
    <recommendedName>
        <fullName evidence="3">C2H2-type domain-containing protein</fullName>
    </recommendedName>
</protein>
<reference evidence="2" key="1">
    <citation type="journal article" date="2023" name="Mol. Phylogenet. Evol.">
        <title>Genome-scale phylogeny and comparative genomics of the fungal order Sordariales.</title>
        <authorList>
            <person name="Hensen N."/>
            <person name="Bonometti L."/>
            <person name="Westerberg I."/>
            <person name="Brannstrom I.O."/>
            <person name="Guillou S."/>
            <person name="Cros-Aarteil S."/>
            <person name="Calhoun S."/>
            <person name="Haridas S."/>
            <person name="Kuo A."/>
            <person name="Mondo S."/>
            <person name="Pangilinan J."/>
            <person name="Riley R."/>
            <person name="LaButti K."/>
            <person name="Andreopoulos B."/>
            <person name="Lipzen A."/>
            <person name="Chen C."/>
            <person name="Yan M."/>
            <person name="Daum C."/>
            <person name="Ng V."/>
            <person name="Clum A."/>
            <person name="Steindorff A."/>
            <person name="Ohm R.A."/>
            <person name="Martin F."/>
            <person name="Silar P."/>
            <person name="Natvig D.O."/>
            <person name="Lalanne C."/>
            <person name="Gautier V."/>
            <person name="Ament-Velasquez S.L."/>
            <person name="Kruys A."/>
            <person name="Hutchinson M.I."/>
            <person name="Powell A.J."/>
            <person name="Barry K."/>
            <person name="Miller A.N."/>
            <person name="Grigoriev I.V."/>
            <person name="Debuchy R."/>
            <person name="Gladieux P."/>
            <person name="Hiltunen Thoren M."/>
            <person name="Johannesson H."/>
        </authorList>
    </citation>
    <scope>NUCLEOTIDE SEQUENCE [LARGE SCALE GENOMIC DNA]</scope>
    <source>
        <strain evidence="2">CBS 340.73</strain>
    </source>
</reference>
<sequence>ARPYRCDHINLNIGKLCKAIFFKPYDLTRHEDTIYNAWKQKVRCDLYTDKKTFSQADALTKHYRVCHLKVEFPGKQRRRGC</sequence>
<feature type="non-terminal residue" evidence="1">
    <location>
        <position position="1"/>
    </location>
</feature>
<organism evidence="1 2">
    <name type="scientific">Diplogelasinospora grovesii</name>
    <dbReference type="NCBI Taxonomy" id="303347"/>
    <lineage>
        <taxon>Eukaryota</taxon>
        <taxon>Fungi</taxon>
        <taxon>Dikarya</taxon>
        <taxon>Ascomycota</taxon>
        <taxon>Pezizomycotina</taxon>
        <taxon>Sordariomycetes</taxon>
        <taxon>Sordariomycetidae</taxon>
        <taxon>Sordariales</taxon>
        <taxon>Diplogelasinosporaceae</taxon>
        <taxon>Diplogelasinospora</taxon>
    </lineage>
</organism>
<dbReference type="Gene3D" id="3.30.160.60">
    <property type="entry name" value="Classic Zinc Finger"/>
    <property type="match status" value="1"/>
</dbReference>
<comment type="caution">
    <text evidence="1">The sequence shown here is derived from an EMBL/GenBank/DDBJ whole genome shotgun (WGS) entry which is preliminary data.</text>
</comment>
<dbReference type="EMBL" id="MU853859">
    <property type="protein sequence ID" value="KAK3937269.1"/>
    <property type="molecule type" value="Genomic_DNA"/>
</dbReference>
<evidence type="ECO:0000313" key="2">
    <source>
        <dbReference type="Proteomes" id="UP001303473"/>
    </source>
</evidence>
<dbReference type="Proteomes" id="UP001303473">
    <property type="component" value="Unassembled WGS sequence"/>
</dbReference>
<dbReference type="AlphaFoldDB" id="A0AAN6N1D6"/>
<evidence type="ECO:0008006" key="3">
    <source>
        <dbReference type="Google" id="ProtNLM"/>
    </source>
</evidence>
<proteinExistence type="predicted"/>